<dbReference type="Proteomes" id="UP000193380">
    <property type="component" value="Chromosome 15"/>
</dbReference>
<evidence type="ECO:0000256" key="2">
    <source>
        <dbReference type="SAM" id="SignalP"/>
    </source>
</evidence>
<gene>
    <name evidence="3" type="ORF">GSONMT00070895001</name>
</gene>
<organism evidence="3 4">
    <name type="scientific">Oncorhynchus mykiss</name>
    <name type="common">Rainbow trout</name>
    <name type="synonym">Salmo gairdneri</name>
    <dbReference type="NCBI Taxonomy" id="8022"/>
    <lineage>
        <taxon>Eukaryota</taxon>
        <taxon>Metazoa</taxon>
        <taxon>Chordata</taxon>
        <taxon>Craniata</taxon>
        <taxon>Vertebrata</taxon>
        <taxon>Euteleostomi</taxon>
        <taxon>Actinopterygii</taxon>
        <taxon>Neopterygii</taxon>
        <taxon>Teleostei</taxon>
        <taxon>Protacanthopterygii</taxon>
        <taxon>Salmoniformes</taxon>
        <taxon>Salmonidae</taxon>
        <taxon>Salmoninae</taxon>
        <taxon>Oncorhynchus</taxon>
    </lineage>
</organism>
<evidence type="ECO:0000313" key="3">
    <source>
        <dbReference type="EMBL" id="CDQ56044.1"/>
    </source>
</evidence>
<evidence type="ECO:0000256" key="1">
    <source>
        <dbReference type="SAM" id="MobiDB-lite"/>
    </source>
</evidence>
<accession>A0A060VSU7</accession>
<feature type="region of interest" description="Disordered" evidence="1">
    <location>
        <begin position="163"/>
        <end position="210"/>
    </location>
</feature>
<feature type="compositionally biased region" description="Basic residues" evidence="1">
    <location>
        <begin position="163"/>
        <end position="178"/>
    </location>
</feature>
<protein>
    <submittedName>
        <fullName evidence="3">Uncharacterized protein</fullName>
    </submittedName>
</protein>
<dbReference type="AlphaFoldDB" id="A0A060VSU7"/>
<feature type="chain" id="PRO_5001594286" evidence="2">
    <location>
        <begin position="25"/>
        <end position="230"/>
    </location>
</feature>
<name>A0A060VSU7_ONCMY</name>
<feature type="compositionally biased region" description="Basic residues" evidence="1">
    <location>
        <begin position="126"/>
        <end position="142"/>
    </location>
</feature>
<evidence type="ECO:0000313" key="4">
    <source>
        <dbReference type="Proteomes" id="UP000193380"/>
    </source>
</evidence>
<dbReference type="PaxDb" id="8022-A0A060VSU7"/>
<keyword evidence="2" id="KW-0732">Signal</keyword>
<sequence length="230" mass="25342">MEAALWVCLSLLCLQGSFLQLTRGADCTGTSPVEDCVNGQTTGGKKDGLLRLIPSAPRETHTQKKPQRGQLEAQSVLGRWKDDNILSAVPLDRQERELGKHSSLPGSFSTKGFPNTLIQVETERARRHLGQSGTKKKNKPKSRVGSFSLLSNNPSATIQVTRVRRQLQKEKKKGKPRGRTGAYSAMDVPDKPEPLVRPMSPSTCPSPPPESINQSITFFVTREKFCFQAC</sequence>
<feature type="region of interest" description="Disordered" evidence="1">
    <location>
        <begin position="126"/>
        <end position="150"/>
    </location>
</feature>
<proteinExistence type="predicted"/>
<dbReference type="EMBL" id="FR904259">
    <property type="protein sequence ID" value="CDQ56044.1"/>
    <property type="molecule type" value="Genomic_DNA"/>
</dbReference>
<reference evidence="3 4" key="1">
    <citation type="journal article" date="2014" name="Nat. Commun.">
        <title>The rainbow trout genome provides novel insights into evolution after whole-genome duplication in vertebrates.</title>
        <authorList>
            <person name="Berthelot C."/>
            <person name="Brunet F."/>
            <person name="Chalopin D."/>
            <person name="Juanchich A."/>
            <person name="Bernard M."/>
            <person name="Noel B."/>
            <person name="Bento P."/>
            <person name="Da Silva C."/>
            <person name="Labadie K."/>
            <person name="Alberti A."/>
            <person name="Aury J.M."/>
            <person name="Louis A."/>
            <person name="Dehais P."/>
            <person name="Bardou P."/>
            <person name="Montfort J."/>
            <person name="Klopp C."/>
            <person name="Cabau C."/>
            <person name="Gaspin C."/>
            <person name="Thorgaard G.H."/>
            <person name="Boussaha M."/>
            <person name="Quillet E."/>
            <person name="Guyomard R."/>
            <person name="Galiana D."/>
            <person name="Bobe J."/>
            <person name="Volff J.N."/>
            <person name="Genet C."/>
            <person name="Wincker P."/>
            <person name="Jaillon O."/>
            <person name="Roest Crollius H."/>
            <person name="Guiguen Y."/>
        </authorList>
    </citation>
    <scope>NUCLEOTIDE SEQUENCE [LARGE SCALE GENOMIC DNA]</scope>
</reference>
<feature type="signal peptide" evidence="2">
    <location>
        <begin position="1"/>
        <end position="24"/>
    </location>
</feature>